<dbReference type="Proteomes" id="UP000567885">
    <property type="component" value="Unassembled WGS sequence"/>
</dbReference>
<organism evidence="1 2">
    <name type="scientific">Fusarium heterosporum</name>
    <dbReference type="NCBI Taxonomy" id="42747"/>
    <lineage>
        <taxon>Eukaryota</taxon>
        <taxon>Fungi</taxon>
        <taxon>Dikarya</taxon>
        <taxon>Ascomycota</taxon>
        <taxon>Pezizomycotina</taxon>
        <taxon>Sordariomycetes</taxon>
        <taxon>Hypocreomycetidae</taxon>
        <taxon>Hypocreales</taxon>
        <taxon>Nectriaceae</taxon>
        <taxon>Fusarium</taxon>
        <taxon>Fusarium heterosporum species complex</taxon>
    </lineage>
</organism>
<dbReference type="SUPFAM" id="SSF53474">
    <property type="entry name" value="alpha/beta-Hydrolases"/>
    <property type="match status" value="1"/>
</dbReference>
<accession>A0A8H5TPU9</accession>
<dbReference type="Gene3D" id="3.40.50.1820">
    <property type="entry name" value="alpha/beta hydrolase"/>
    <property type="match status" value="1"/>
</dbReference>
<evidence type="ECO:0000313" key="1">
    <source>
        <dbReference type="EMBL" id="KAF5672322.1"/>
    </source>
</evidence>
<protein>
    <submittedName>
        <fullName evidence="1">Triacylglycerol lipase V</fullName>
    </submittedName>
</protein>
<comment type="caution">
    <text evidence="1">The sequence shown here is derived from an EMBL/GenBank/DDBJ whole genome shotgun (WGS) entry which is preliminary data.</text>
</comment>
<gene>
    <name evidence="1" type="ORF">FHETE_3820</name>
</gene>
<sequence>MKERGITLLSGECKDGYTIYRTWRTPENSYDAVHSRLCAEFPEDTVEGLLGHYCSSKKQLPSNFDDWKDFFGRTYANLQVHYLQRGLQDSLFRSGLIPGVDVLRYRFNRRLKCVSETFPVELGVTHSSDVPIWFWGANFSGGLTEQEKAWLKGWNQGFASFVKGEKVEWGPKQPKEMRWWRSDGETDVWTDDRWEEGLKIWNLPNKS</sequence>
<dbReference type="InterPro" id="IPR029058">
    <property type="entry name" value="AB_hydrolase_fold"/>
</dbReference>
<dbReference type="EMBL" id="JAAGWQ010000061">
    <property type="protein sequence ID" value="KAF5672322.1"/>
    <property type="molecule type" value="Genomic_DNA"/>
</dbReference>
<dbReference type="OrthoDB" id="6846267at2759"/>
<proteinExistence type="predicted"/>
<keyword evidence="2" id="KW-1185">Reference proteome</keyword>
<reference evidence="1 2" key="1">
    <citation type="submission" date="2020-05" db="EMBL/GenBank/DDBJ databases">
        <title>Identification and distribution of gene clusters putatively required for synthesis of sphingolipid metabolism inhibitors in phylogenetically diverse species of the filamentous fungus Fusarium.</title>
        <authorList>
            <person name="Kim H.-S."/>
            <person name="Busman M."/>
            <person name="Brown D.W."/>
            <person name="Divon H."/>
            <person name="Uhlig S."/>
            <person name="Proctor R.H."/>
        </authorList>
    </citation>
    <scope>NUCLEOTIDE SEQUENCE [LARGE SCALE GENOMIC DNA]</scope>
    <source>
        <strain evidence="1 2">NRRL 20693</strain>
    </source>
</reference>
<dbReference type="AlphaFoldDB" id="A0A8H5TPU9"/>
<name>A0A8H5TPU9_FUSHE</name>
<evidence type="ECO:0000313" key="2">
    <source>
        <dbReference type="Proteomes" id="UP000567885"/>
    </source>
</evidence>